<dbReference type="AlphaFoldDB" id="A0A1V3J2B7"/>
<name>A0A1V3J2B7_9PAST</name>
<keyword evidence="6" id="KW-1185">Reference proteome</keyword>
<keyword evidence="2" id="KW-0560">Oxidoreductase</keyword>
<sequence length="346" mass="39093">MKKINVAIAGSGYSTRVFHVPFFKNDHRFKVVKFFERSTTRALAWFPDIDIVSSFEKLLTDEVDLIVITTPNQTHYEFVKQALLAKKHVLVEKPLVATSTQAVELAELAKQQGVVLYTYQNRRWDASVATAREILSRGLIGKPVDGEIRIDRYAKDKNAKAWKETGDKGTGLVYDLGVHLIDQAVSLFGKPQAVFADIRYQHQGALSDDNFDIHLYYENGLKVAVKASKYVRETTPHFALHGDLGSYIKHHTDNQESLLNQGIIPQGNWNEENESDWGILHTEVEGEIIRKPYPNAKVSYLDLVDNLYQVIVNGAEPAIKMEEVVFVLHIIEKAFESAEKGKKVAL</sequence>
<evidence type="ECO:0000259" key="3">
    <source>
        <dbReference type="Pfam" id="PF01408"/>
    </source>
</evidence>
<dbReference type="PANTHER" id="PTHR43708:SF5">
    <property type="entry name" value="CONSERVED EXPRESSED OXIDOREDUCTASE (EUROFUNG)-RELATED"/>
    <property type="match status" value="1"/>
</dbReference>
<dbReference type="RefSeq" id="WP_077542978.1">
    <property type="nucleotide sequence ID" value="NZ_MLHN01000022.1"/>
</dbReference>
<dbReference type="Pfam" id="PF02894">
    <property type="entry name" value="GFO_IDH_MocA_C"/>
    <property type="match status" value="1"/>
</dbReference>
<gene>
    <name evidence="5" type="ORF">BKK54_10095</name>
</gene>
<dbReference type="SUPFAM" id="SSF55347">
    <property type="entry name" value="Glyceraldehyde-3-phosphate dehydrogenase-like, C-terminal domain"/>
    <property type="match status" value="1"/>
</dbReference>
<feature type="domain" description="Gfo/Idh/MocA-like oxidoreductase N-terminal" evidence="3">
    <location>
        <begin position="4"/>
        <end position="118"/>
    </location>
</feature>
<evidence type="ECO:0000256" key="1">
    <source>
        <dbReference type="ARBA" id="ARBA00010928"/>
    </source>
</evidence>
<evidence type="ECO:0000259" key="4">
    <source>
        <dbReference type="Pfam" id="PF02894"/>
    </source>
</evidence>
<dbReference type="InterPro" id="IPR036291">
    <property type="entry name" value="NAD(P)-bd_dom_sf"/>
</dbReference>
<dbReference type="InterPro" id="IPR004104">
    <property type="entry name" value="Gfo/Idh/MocA-like_OxRdtase_C"/>
</dbReference>
<dbReference type="Pfam" id="PF01408">
    <property type="entry name" value="GFO_IDH_MocA"/>
    <property type="match status" value="1"/>
</dbReference>
<comment type="similarity">
    <text evidence="1">Belongs to the Gfo/Idh/MocA family.</text>
</comment>
<feature type="domain" description="Gfo/Idh/MocA-like oxidoreductase C-terminal" evidence="4">
    <location>
        <begin position="132"/>
        <end position="346"/>
    </location>
</feature>
<dbReference type="GO" id="GO:0000166">
    <property type="term" value="F:nucleotide binding"/>
    <property type="evidence" value="ECO:0007669"/>
    <property type="project" value="InterPro"/>
</dbReference>
<dbReference type="Gene3D" id="3.40.50.720">
    <property type="entry name" value="NAD(P)-binding Rossmann-like Domain"/>
    <property type="match status" value="1"/>
</dbReference>
<dbReference type="InterPro" id="IPR000683">
    <property type="entry name" value="Gfo/Idh/MocA-like_OxRdtase_N"/>
</dbReference>
<organism evidence="5 6">
    <name type="scientific">Rodentibacter genomosp. 1</name>
    <dbReference type="NCBI Taxonomy" id="1908264"/>
    <lineage>
        <taxon>Bacteria</taxon>
        <taxon>Pseudomonadati</taxon>
        <taxon>Pseudomonadota</taxon>
        <taxon>Gammaproteobacteria</taxon>
        <taxon>Pasteurellales</taxon>
        <taxon>Pasteurellaceae</taxon>
        <taxon>Rodentibacter</taxon>
    </lineage>
</organism>
<protein>
    <submittedName>
        <fullName evidence="5">Oxidoreductase</fullName>
    </submittedName>
</protein>
<dbReference type="Gene3D" id="3.30.360.10">
    <property type="entry name" value="Dihydrodipicolinate Reductase, domain 2"/>
    <property type="match status" value="1"/>
</dbReference>
<reference evidence="5 6" key="1">
    <citation type="submission" date="2016-10" db="EMBL/GenBank/DDBJ databases">
        <title>Rodentibacter gen. nov. and new species.</title>
        <authorList>
            <person name="Christensen H."/>
        </authorList>
    </citation>
    <scope>NUCLEOTIDE SEQUENCE [LARGE SCALE GENOMIC DNA]</scope>
    <source>
        <strain evidence="6">ppn416</strain>
    </source>
</reference>
<dbReference type="GO" id="GO:0016491">
    <property type="term" value="F:oxidoreductase activity"/>
    <property type="evidence" value="ECO:0007669"/>
    <property type="project" value="UniProtKB-KW"/>
</dbReference>
<evidence type="ECO:0000313" key="5">
    <source>
        <dbReference type="EMBL" id="OOF48819.1"/>
    </source>
</evidence>
<dbReference type="PANTHER" id="PTHR43708">
    <property type="entry name" value="CONSERVED EXPRESSED OXIDOREDUCTASE (EUROFUNG)"/>
    <property type="match status" value="1"/>
</dbReference>
<dbReference type="SUPFAM" id="SSF51735">
    <property type="entry name" value="NAD(P)-binding Rossmann-fold domains"/>
    <property type="match status" value="1"/>
</dbReference>
<evidence type="ECO:0000256" key="2">
    <source>
        <dbReference type="ARBA" id="ARBA00023002"/>
    </source>
</evidence>
<comment type="caution">
    <text evidence="5">The sequence shown here is derived from an EMBL/GenBank/DDBJ whole genome shotgun (WGS) entry which is preliminary data.</text>
</comment>
<dbReference type="EMBL" id="MLHN01000022">
    <property type="protein sequence ID" value="OOF48819.1"/>
    <property type="molecule type" value="Genomic_DNA"/>
</dbReference>
<evidence type="ECO:0000313" key="6">
    <source>
        <dbReference type="Proteomes" id="UP000188481"/>
    </source>
</evidence>
<dbReference type="Proteomes" id="UP000188481">
    <property type="component" value="Unassembled WGS sequence"/>
</dbReference>
<accession>A0A1V3J2B7</accession>
<dbReference type="STRING" id="1908264.BKK54_10095"/>
<proteinExistence type="inferred from homology"/>
<dbReference type="InterPro" id="IPR051317">
    <property type="entry name" value="Gfo/Idh/MocA_oxidoreduct"/>
</dbReference>